<evidence type="ECO:0000313" key="2">
    <source>
        <dbReference type="Proteomes" id="UP000054279"/>
    </source>
</evidence>
<protein>
    <recommendedName>
        <fullName evidence="3">hAT-like transposase RNase-H fold domain-containing protein</fullName>
    </recommendedName>
</protein>
<proteinExistence type="predicted"/>
<gene>
    <name evidence="1" type="ORF">M422DRAFT_38147</name>
</gene>
<dbReference type="OrthoDB" id="3172935at2759"/>
<dbReference type="AlphaFoldDB" id="A0A0C9TBU4"/>
<sequence>MLSRLEDFANSSEFTEIKKPIEASIAILQKYYKKADLTPVNVICLILNPAIKMEYIKMHWDDNWNEKAQEILEETFDKYYIPPNAPMNENTPGASVLLPVRIGCAEEHCFSMPWQ</sequence>
<evidence type="ECO:0008006" key="3">
    <source>
        <dbReference type="Google" id="ProtNLM"/>
    </source>
</evidence>
<name>A0A0C9TBU4_SPHS4</name>
<keyword evidence="2" id="KW-1185">Reference proteome</keyword>
<organism evidence="1 2">
    <name type="scientific">Sphaerobolus stellatus (strain SS14)</name>
    <dbReference type="NCBI Taxonomy" id="990650"/>
    <lineage>
        <taxon>Eukaryota</taxon>
        <taxon>Fungi</taxon>
        <taxon>Dikarya</taxon>
        <taxon>Basidiomycota</taxon>
        <taxon>Agaricomycotina</taxon>
        <taxon>Agaricomycetes</taxon>
        <taxon>Phallomycetidae</taxon>
        <taxon>Geastrales</taxon>
        <taxon>Sphaerobolaceae</taxon>
        <taxon>Sphaerobolus</taxon>
    </lineage>
</organism>
<dbReference type="Proteomes" id="UP000054279">
    <property type="component" value="Unassembled WGS sequence"/>
</dbReference>
<dbReference type="EMBL" id="KN837363">
    <property type="protein sequence ID" value="KIJ26623.1"/>
    <property type="molecule type" value="Genomic_DNA"/>
</dbReference>
<evidence type="ECO:0000313" key="1">
    <source>
        <dbReference type="EMBL" id="KIJ26623.1"/>
    </source>
</evidence>
<dbReference type="HOGENOM" id="CLU_2110529_0_0_1"/>
<reference evidence="1 2" key="1">
    <citation type="submission" date="2014-06" db="EMBL/GenBank/DDBJ databases">
        <title>Evolutionary Origins and Diversification of the Mycorrhizal Mutualists.</title>
        <authorList>
            <consortium name="DOE Joint Genome Institute"/>
            <consortium name="Mycorrhizal Genomics Consortium"/>
            <person name="Kohler A."/>
            <person name="Kuo A."/>
            <person name="Nagy L.G."/>
            <person name="Floudas D."/>
            <person name="Copeland A."/>
            <person name="Barry K.W."/>
            <person name="Cichocki N."/>
            <person name="Veneault-Fourrey C."/>
            <person name="LaButti K."/>
            <person name="Lindquist E.A."/>
            <person name="Lipzen A."/>
            <person name="Lundell T."/>
            <person name="Morin E."/>
            <person name="Murat C."/>
            <person name="Riley R."/>
            <person name="Ohm R."/>
            <person name="Sun H."/>
            <person name="Tunlid A."/>
            <person name="Henrissat B."/>
            <person name="Grigoriev I.V."/>
            <person name="Hibbett D.S."/>
            <person name="Martin F."/>
        </authorList>
    </citation>
    <scope>NUCLEOTIDE SEQUENCE [LARGE SCALE GENOMIC DNA]</scope>
    <source>
        <strain evidence="1 2">SS14</strain>
    </source>
</reference>
<accession>A0A0C9TBU4</accession>